<protein>
    <submittedName>
        <fullName evidence="7">Lysoplasmalogenase</fullName>
    </submittedName>
</protein>
<keyword evidence="4 6" id="KW-1133">Transmembrane helix</keyword>
<dbReference type="RefSeq" id="WP_243556696.1">
    <property type="nucleotide sequence ID" value="NZ_CP094528.1"/>
</dbReference>
<feature type="transmembrane region" description="Helical" evidence="6">
    <location>
        <begin position="33"/>
        <end position="50"/>
    </location>
</feature>
<comment type="similarity">
    <text evidence="2">Belongs to the TMEM86 family.</text>
</comment>
<feature type="transmembrane region" description="Helical" evidence="6">
    <location>
        <begin position="57"/>
        <end position="75"/>
    </location>
</feature>
<dbReference type="Pfam" id="PF07947">
    <property type="entry name" value="YhhN"/>
    <property type="match status" value="1"/>
</dbReference>
<gene>
    <name evidence="7" type="ORF">MTO99_02565</name>
</gene>
<feature type="transmembrane region" description="Helical" evidence="6">
    <location>
        <begin position="160"/>
        <end position="181"/>
    </location>
</feature>
<dbReference type="InterPro" id="IPR012506">
    <property type="entry name" value="TMEM86B-like"/>
</dbReference>
<evidence type="ECO:0000256" key="1">
    <source>
        <dbReference type="ARBA" id="ARBA00004141"/>
    </source>
</evidence>
<feature type="transmembrane region" description="Helical" evidence="6">
    <location>
        <begin position="111"/>
        <end position="130"/>
    </location>
</feature>
<keyword evidence="8" id="KW-1185">Reference proteome</keyword>
<feature type="transmembrane region" description="Helical" evidence="6">
    <location>
        <begin position="81"/>
        <end position="104"/>
    </location>
</feature>
<reference evidence="7 8" key="1">
    <citation type="submission" date="2022-03" db="EMBL/GenBank/DDBJ databases">
        <title>Mucilaginibacter sp. isolated from the gut of Protaetia brevitarsis seulensis larvae.</title>
        <authorList>
            <person name="Won M."/>
            <person name="Kim S.-J."/>
            <person name="Kwon S.-W."/>
        </authorList>
    </citation>
    <scope>NUCLEOTIDE SEQUENCE [LARGE SCALE GENOMIC DNA]</scope>
    <source>
        <strain evidence="7 8">CFWR-12</strain>
    </source>
</reference>
<evidence type="ECO:0000256" key="4">
    <source>
        <dbReference type="ARBA" id="ARBA00022989"/>
    </source>
</evidence>
<evidence type="ECO:0000256" key="6">
    <source>
        <dbReference type="SAM" id="Phobius"/>
    </source>
</evidence>
<evidence type="ECO:0000313" key="7">
    <source>
        <dbReference type="EMBL" id="UOE44696.1"/>
    </source>
</evidence>
<keyword evidence="5 6" id="KW-0472">Membrane</keyword>
<dbReference type="EMBL" id="CP094528">
    <property type="protein sequence ID" value="UOE44696.1"/>
    <property type="molecule type" value="Genomic_DNA"/>
</dbReference>
<sequence>MTRSLLRPFLPFLVLSAAQLVLLVTGPGLGVTTTKALLMPALAAAVIVLVRPSRGAPLVLLLVAIGCSWAGDVLLSFPGELWFVLGLLSFLAAHAVYIALFVGLPREGRLVTPWAAVYAVWYAAFLLLLGPDLGGMLVPVAVYGLVLGTMAALAAAQGGVVAIGGALFVVSDSVLALGRFLPGYDAIVPGAAHDLIVMTTYLAAQALIAFGAVRVLGARVRSRPAPGRRVPATAR</sequence>
<proteinExistence type="inferred from homology"/>
<dbReference type="PANTHER" id="PTHR31885:SF6">
    <property type="entry name" value="GH04784P"/>
    <property type="match status" value="1"/>
</dbReference>
<name>A0ABY4C3S0_9MICO</name>
<evidence type="ECO:0000313" key="8">
    <source>
        <dbReference type="Proteomes" id="UP000832097"/>
    </source>
</evidence>
<evidence type="ECO:0000256" key="2">
    <source>
        <dbReference type="ARBA" id="ARBA00007375"/>
    </source>
</evidence>
<keyword evidence="3 6" id="KW-0812">Transmembrane</keyword>
<comment type="subcellular location">
    <subcellularLocation>
        <location evidence="1">Membrane</location>
        <topology evidence="1">Multi-pass membrane protein</topology>
    </subcellularLocation>
</comment>
<dbReference type="PANTHER" id="PTHR31885">
    <property type="entry name" value="GH04784P"/>
    <property type="match status" value="1"/>
</dbReference>
<feature type="transmembrane region" description="Helical" evidence="6">
    <location>
        <begin position="136"/>
        <end position="153"/>
    </location>
</feature>
<evidence type="ECO:0000256" key="3">
    <source>
        <dbReference type="ARBA" id="ARBA00022692"/>
    </source>
</evidence>
<feature type="transmembrane region" description="Helical" evidence="6">
    <location>
        <begin position="201"/>
        <end position="220"/>
    </location>
</feature>
<accession>A0ABY4C3S0</accession>
<evidence type="ECO:0000256" key="5">
    <source>
        <dbReference type="ARBA" id="ARBA00023136"/>
    </source>
</evidence>
<dbReference type="Proteomes" id="UP000832097">
    <property type="component" value="Chromosome"/>
</dbReference>
<organism evidence="7 8">
    <name type="scientific">Agromyces larvae</name>
    <dbReference type="NCBI Taxonomy" id="2929802"/>
    <lineage>
        <taxon>Bacteria</taxon>
        <taxon>Bacillati</taxon>
        <taxon>Actinomycetota</taxon>
        <taxon>Actinomycetes</taxon>
        <taxon>Micrococcales</taxon>
        <taxon>Microbacteriaceae</taxon>
        <taxon>Agromyces</taxon>
    </lineage>
</organism>